<evidence type="ECO:0000256" key="1">
    <source>
        <dbReference type="SAM" id="MobiDB-lite"/>
    </source>
</evidence>
<dbReference type="AlphaFoldDB" id="A0A831XFS7"/>
<name>A0A831XFS7_GEOME</name>
<dbReference type="EMBL" id="DSOV01000070">
    <property type="protein sequence ID" value="HEN43614.1"/>
    <property type="molecule type" value="Genomic_DNA"/>
</dbReference>
<organism evidence="2">
    <name type="scientific">Geobacter metallireducens</name>
    <dbReference type="NCBI Taxonomy" id="28232"/>
    <lineage>
        <taxon>Bacteria</taxon>
        <taxon>Pseudomonadati</taxon>
        <taxon>Thermodesulfobacteriota</taxon>
        <taxon>Desulfuromonadia</taxon>
        <taxon>Geobacterales</taxon>
        <taxon>Geobacteraceae</taxon>
        <taxon>Geobacter</taxon>
    </lineage>
</organism>
<evidence type="ECO:0000313" key="2">
    <source>
        <dbReference type="EMBL" id="HEN43614.1"/>
    </source>
</evidence>
<comment type="caution">
    <text evidence="2">The sequence shown here is derived from an EMBL/GenBank/DDBJ whole genome shotgun (WGS) entry which is preliminary data.</text>
</comment>
<sequence length="81" mass="8398">MIIKVGTIVSHTGGLGWGSGKVLEVTPTLAMIQFSDGKSRKIAASHYGTLEPAAAGTYSPPVEAPVEAKPSRAPRVAKKKP</sequence>
<proteinExistence type="predicted"/>
<feature type="region of interest" description="Disordered" evidence="1">
    <location>
        <begin position="58"/>
        <end position="81"/>
    </location>
</feature>
<reference evidence="2" key="1">
    <citation type="journal article" date="2020" name="mSystems">
        <title>Genome- and Community-Level Interaction Insights into Carbon Utilization and Element Cycling Functions of Hydrothermarchaeota in Hydrothermal Sediment.</title>
        <authorList>
            <person name="Zhou Z."/>
            <person name="Liu Y."/>
            <person name="Xu W."/>
            <person name="Pan J."/>
            <person name="Luo Z.H."/>
            <person name="Li M."/>
        </authorList>
    </citation>
    <scope>NUCLEOTIDE SEQUENCE [LARGE SCALE GENOMIC DNA]</scope>
    <source>
        <strain evidence="2">SpSt-349</strain>
    </source>
</reference>
<gene>
    <name evidence="2" type="ORF">ENQ87_14835</name>
</gene>
<protein>
    <submittedName>
        <fullName evidence="2">DUF3553 domain-containing protein</fullName>
    </submittedName>
</protein>
<accession>A0A831XFS7</accession>